<evidence type="ECO:0000313" key="1">
    <source>
        <dbReference type="EMBL" id="KRZ00409.1"/>
    </source>
</evidence>
<name>A0A0V1GQK0_TRIPS</name>
<proteinExistence type="predicted"/>
<accession>A0A0V1GQK0</accession>
<reference evidence="1 2" key="1">
    <citation type="submission" date="2015-01" db="EMBL/GenBank/DDBJ databases">
        <title>Evolution of Trichinella species and genotypes.</title>
        <authorList>
            <person name="Korhonen P.K."/>
            <person name="Edoardo P."/>
            <person name="Giuseppe L.R."/>
            <person name="Gasser R.B."/>
        </authorList>
    </citation>
    <scope>NUCLEOTIDE SEQUENCE [LARGE SCALE GENOMIC DNA]</scope>
    <source>
        <strain evidence="1">ISS176</strain>
    </source>
</reference>
<dbReference type="EMBL" id="JYDV01001085">
    <property type="protein sequence ID" value="KRZ00409.1"/>
    <property type="molecule type" value="Genomic_DNA"/>
</dbReference>
<dbReference type="AlphaFoldDB" id="A0A0V1GQK0"/>
<gene>
    <name evidence="1" type="ORF">T4C_1124</name>
</gene>
<feature type="non-terminal residue" evidence="1">
    <location>
        <position position="1"/>
    </location>
</feature>
<organism evidence="1 2">
    <name type="scientific">Trichinella pseudospiralis</name>
    <name type="common">Parasitic roundworm</name>
    <dbReference type="NCBI Taxonomy" id="6337"/>
    <lineage>
        <taxon>Eukaryota</taxon>
        <taxon>Metazoa</taxon>
        <taxon>Ecdysozoa</taxon>
        <taxon>Nematoda</taxon>
        <taxon>Enoplea</taxon>
        <taxon>Dorylaimia</taxon>
        <taxon>Trichinellida</taxon>
        <taxon>Trichinellidae</taxon>
        <taxon>Trichinella</taxon>
    </lineage>
</organism>
<sequence length="97" mass="11212">LRCSAMQRSAVILKQSCGNYYPNKHLCMAFYCCSYRTKLLSERKSSFIFNTLLPLFGNHYSFYPNGSFFSFQITTRFQDNELSSPSFPVQLFSSVVC</sequence>
<comment type="caution">
    <text evidence="1">The sequence shown here is derived from an EMBL/GenBank/DDBJ whole genome shotgun (WGS) entry which is preliminary data.</text>
</comment>
<dbReference type="Proteomes" id="UP000054826">
    <property type="component" value="Unassembled WGS sequence"/>
</dbReference>
<evidence type="ECO:0000313" key="2">
    <source>
        <dbReference type="Proteomes" id="UP000054826"/>
    </source>
</evidence>
<feature type="non-terminal residue" evidence="1">
    <location>
        <position position="97"/>
    </location>
</feature>
<protein>
    <submittedName>
        <fullName evidence="1">Uncharacterized protein</fullName>
    </submittedName>
</protein>